<dbReference type="OMA" id="QYGHEIK"/>
<comment type="similarity">
    <text evidence="2 12">Belongs to the glycosyltransferase 28 family.</text>
</comment>
<evidence type="ECO:0000256" key="12">
    <source>
        <dbReference type="RuleBase" id="RU362128"/>
    </source>
</evidence>
<dbReference type="InterPro" id="IPR007235">
    <property type="entry name" value="Glyco_trans_28_C"/>
</dbReference>
<evidence type="ECO:0000256" key="6">
    <source>
        <dbReference type="ARBA" id="ARBA00022676"/>
    </source>
</evidence>
<dbReference type="EC" id="2.4.1.141" evidence="4 12"/>
<dbReference type="HOGENOM" id="CLU_085408_2_0_1"/>
<reference evidence="14 15" key="1">
    <citation type="journal article" date="2011" name="Proc. Natl. Acad. Sci. U.S.A.">
        <title>Evolutionary erosion of yeast sex chromosomes by mating-type switching accidents.</title>
        <authorList>
            <person name="Gordon J.L."/>
            <person name="Armisen D."/>
            <person name="Proux-Wera E."/>
            <person name="Oheigeartaigh S.S."/>
            <person name="Byrne K.P."/>
            <person name="Wolfe K.H."/>
        </authorList>
    </citation>
    <scope>NUCLEOTIDE SEQUENCE [LARGE SCALE GENOMIC DNA]</scope>
    <source>
        <strain evidence="15">ATCC 34711 / CBS 6284 / DSM 70876 / NBRC 10599 / NRRL Y-10934 / UCD 77-7</strain>
    </source>
</reference>
<comment type="function">
    <text evidence="9 12">Involved in protein N-glycosylation. Essential for the second step of the dolichol-linked oligosaccharide pathway.</text>
</comment>
<keyword evidence="8 12" id="KW-0256">Endoplasmic reticulum</keyword>
<dbReference type="FunCoup" id="I2H0A3">
    <property type="interactions" value="352"/>
</dbReference>
<dbReference type="GO" id="GO:0005783">
    <property type="term" value="C:endoplasmic reticulum"/>
    <property type="evidence" value="ECO:0007669"/>
    <property type="project" value="UniProtKB-SubCell"/>
</dbReference>
<dbReference type="STRING" id="1071380.I2H0A3"/>
<evidence type="ECO:0000313" key="15">
    <source>
        <dbReference type="Proteomes" id="UP000002866"/>
    </source>
</evidence>
<keyword evidence="7 12" id="KW-0808">Transferase</keyword>
<dbReference type="SUPFAM" id="SSF53756">
    <property type="entry name" value="UDP-Glycosyltransferase/glycogen phosphorylase"/>
    <property type="match status" value="1"/>
</dbReference>
<evidence type="ECO:0000313" key="14">
    <source>
        <dbReference type="EMBL" id="CCH59805.1"/>
    </source>
</evidence>
<evidence type="ECO:0000256" key="4">
    <source>
        <dbReference type="ARBA" id="ARBA00012614"/>
    </source>
</evidence>
<evidence type="ECO:0000256" key="11">
    <source>
        <dbReference type="ARBA" id="ARBA00048184"/>
    </source>
</evidence>
<comment type="subcellular location">
    <subcellularLocation>
        <location evidence="1 12">Endoplasmic reticulum</location>
    </subcellularLocation>
</comment>
<sequence>MKTAFVTCGATAPFPQLIDSVLTDHVLTILNKTWGVQRVVIQHGALYSETQFKDTVSKVFQDTQYTSAKDNSECRELGCPSLTSAHVTTTVGNSLYLVGIAYSSQVTTILSNADTVVAIAHAGTGSILDAFGAQVPLCVVPNPYLQDNHQQEIAIRLSKMNRLTATERPTSKDLAVALLSLHDHMVNASHMTKDESSHVIPQALPGPAEFCRLLAQTATE</sequence>
<dbReference type="GO" id="GO:0004577">
    <property type="term" value="F:N-acetylglucosaminyldiphosphodolichol N-acetylglucosaminyltransferase activity"/>
    <property type="evidence" value="ECO:0007669"/>
    <property type="project" value="UniProtKB-EC"/>
</dbReference>
<evidence type="ECO:0000259" key="13">
    <source>
        <dbReference type="Pfam" id="PF04101"/>
    </source>
</evidence>
<evidence type="ECO:0000256" key="5">
    <source>
        <dbReference type="ARBA" id="ARBA00017468"/>
    </source>
</evidence>
<dbReference type="GO" id="GO:0006488">
    <property type="term" value="P:dolichol-linked oligosaccharide biosynthetic process"/>
    <property type="evidence" value="ECO:0007669"/>
    <property type="project" value="InterPro"/>
</dbReference>
<keyword evidence="15" id="KW-1185">Reference proteome</keyword>
<evidence type="ECO:0000256" key="7">
    <source>
        <dbReference type="ARBA" id="ARBA00022679"/>
    </source>
</evidence>
<proteinExistence type="inferred from homology"/>
<evidence type="ECO:0000256" key="3">
    <source>
        <dbReference type="ARBA" id="ARBA00011198"/>
    </source>
</evidence>
<dbReference type="OrthoDB" id="20273at2759"/>
<keyword evidence="6 12" id="KW-0328">Glycosyltransferase</keyword>
<dbReference type="PANTHER" id="PTHR12867">
    <property type="entry name" value="GLYCOSYL TRANSFERASE-RELATED"/>
    <property type="match status" value="1"/>
</dbReference>
<dbReference type="KEGG" id="tbl:TBLA_0B09870"/>
<name>I2H0A3_HENB6</name>
<gene>
    <name evidence="14" type="primary">TBLA0B09870</name>
    <name evidence="12" type="synonym">ALG13</name>
    <name evidence="14" type="ORF">TBLA_0B09870</name>
</gene>
<feature type="domain" description="Glycosyl transferase family 28 C-terminal" evidence="13">
    <location>
        <begin position="97"/>
        <end position="187"/>
    </location>
</feature>
<dbReference type="GeneID" id="14494216"/>
<dbReference type="PANTHER" id="PTHR12867:SF6">
    <property type="entry name" value="N-ACETYLGLUCOSAMINYLDIPHOSPHODOLICHOL N-ACETYLGLUCOSAMINYLTRANSFERASE"/>
    <property type="match status" value="1"/>
</dbReference>
<dbReference type="EMBL" id="HE806317">
    <property type="protein sequence ID" value="CCH59805.1"/>
    <property type="molecule type" value="Genomic_DNA"/>
</dbReference>
<dbReference type="Gene3D" id="3.40.50.2000">
    <property type="entry name" value="Glycogen Phosphorylase B"/>
    <property type="match status" value="1"/>
</dbReference>
<dbReference type="InParanoid" id="I2H0A3"/>
<evidence type="ECO:0000256" key="1">
    <source>
        <dbReference type="ARBA" id="ARBA00004240"/>
    </source>
</evidence>
<dbReference type="Proteomes" id="UP000002866">
    <property type="component" value="Chromosome 2"/>
</dbReference>
<dbReference type="RefSeq" id="XP_004179324.1">
    <property type="nucleotide sequence ID" value="XM_004179276.1"/>
</dbReference>
<comment type="subunit">
    <text evidence="3 12">Heterodimer with ALG14 to form a functional enzyme.</text>
</comment>
<dbReference type="eggNOG" id="KOG3349">
    <property type="taxonomic scope" value="Eukaryota"/>
</dbReference>
<evidence type="ECO:0000256" key="10">
    <source>
        <dbReference type="ARBA" id="ARBA00032061"/>
    </source>
</evidence>
<comment type="catalytic activity">
    <reaction evidence="11">
        <text>an N-acetyl-alpha-D-glucosaminyl-diphospho-di-trans,poly-cis-dolichol + UDP-N-acetyl-alpha-D-glucosamine = an N,N'-diacetylchitobiosyl-diphospho-di-trans,poly-cis-dolichol + UDP + H(+)</text>
        <dbReference type="Rhea" id="RHEA:23380"/>
        <dbReference type="Rhea" id="RHEA-COMP:19507"/>
        <dbReference type="Rhea" id="RHEA-COMP:19510"/>
        <dbReference type="ChEBI" id="CHEBI:15378"/>
        <dbReference type="ChEBI" id="CHEBI:57269"/>
        <dbReference type="ChEBI" id="CHEBI:57705"/>
        <dbReference type="ChEBI" id="CHEBI:58223"/>
        <dbReference type="ChEBI" id="CHEBI:58427"/>
        <dbReference type="EC" id="2.4.1.141"/>
    </reaction>
</comment>
<protein>
    <recommendedName>
        <fullName evidence="5 12">UDP-N-acetylglucosamine transferase subunit ALG13</fullName>
        <ecNumber evidence="4 12">2.4.1.141</ecNumber>
    </recommendedName>
    <alternativeName>
        <fullName evidence="10 12">Asparagine-linked glycosylation protein 13</fullName>
    </alternativeName>
</protein>
<evidence type="ECO:0000256" key="2">
    <source>
        <dbReference type="ARBA" id="ARBA00006962"/>
    </source>
</evidence>
<organism evidence="14 15">
    <name type="scientific">Henningerozyma blattae (strain ATCC 34711 / CBS 6284 / DSM 70876 / NBRC 10599 / NRRL Y-10934 / UCD 77-7)</name>
    <name type="common">Yeast</name>
    <name type="synonym">Tetrapisispora blattae</name>
    <dbReference type="NCBI Taxonomy" id="1071380"/>
    <lineage>
        <taxon>Eukaryota</taxon>
        <taxon>Fungi</taxon>
        <taxon>Dikarya</taxon>
        <taxon>Ascomycota</taxon>
        <taxon>Saccharomycotina</taxon>
        <taxon>Saccharomycetes</taxon>
        <taxon>Saccharomycetales</taxon>
        <taxon>Saccharomycetaceae</taxon>
        <taxon>Henningerozyma</taxon>
    </lineage>
</organism>
<accession>I2H0A3</accession>
<dbReference type="InterPro" id="IPR039042">
    <property type="entry name" value="Alg13-like"/>
</dbReference>
<dbReference type="AlphaFoldDB" id="I2H0A3"/>
<evidence type="ECO:0000256" key="8">
    <source>
        <dbReference type="ARBA" id="ARBA00022824"/>
    </source>
</evidence>
<evidence type="ECO:0000256" key="9">
    <source>
        <dbReference type="ARBA" id="ARBA00024804"/>
    </source>
</evidence>
<dbReference type="Pfam" id="PF04101">
    <property type="entry name" value="Glyco_tran_28_C"/>
    <property type="match status" value="1"/>
</dbReference>